<feature type="region of interest" description="Disordered" evidence="1">
    <location>
        <begin position="295"/>
        <end position="343"/>
    </location>
</feature>
<feature type="compositionally biased region" description="Polar residues" evidence="1">
    <location>
        <begin position="528"/>
        <end position="539"/>
    </location>
</feature>
<dbReference type="SUPFAM" id="SSF53335">
    <property type="entry name" value="S-adenosyl-L-methionine-dependent methyltransferases"/>
    <property type="match status" value="1"/>
</dbReference>
<dbReference type="Pfam" id="PF13649">
    <property type="entry name" value="Methyltransf_25"/>
    <property type="match status" value="1"/>
</dbReference>
<keyword evidence="4" id="KW-1185">Reference proteome</keyword>
<feature type="compositionally biased region" description="Polar residues" evidence="1">
    <location>
        <begin position="1"/>
        <end position="12"/>
    </location>
</feature>
<comment type="caution">
    <text evidence="3">The sequence shown here is derived from an EMBL/GenBank/DDBJ whole genome shotgun (WGS) entry which is preliminary data.</text>
</comment>
<name>A0AAD4LNR6_9AGAM</name>
<gene>
    <name evidence="3" type="ORF">EDB92DRAFT_1836385</name>
</gene>
<organism evidence="3 4">
    <name type="scientific">Lactarius akahatsu</name>
    <dbReference type="NCBI Taxonomy" id="416441"/>
    <lineage>
        <taxon>Eukaryota</taxon>
        <taxon>Fungi</taxon>
        <taxon>Dikarya</taxon>
        <taxon>Basidiomycota</taxon>
        <taxon>Agaricomycotina</taxon>
        <taxon>Agaricomycetes</taxon>
        <taxon>Russulales</taxon>
        <taxon>Russulaceae</taxon>
        <taxon>Lactarius</taxon>
    </lineage>
</organism>
<evidence type="ECO:0000313" key="3">
    <source>
        <dbReference type="EMBL" id="KAH8998649.1"/>
    </source>
</evidence>
<feature type="region of interest" description="Disordered" evidence="1">
    <location>
        <begin position="1"/>
        <end position="49"/>
    </location>
</feature>
<dbReference type="EMBL" id="JAKELL010000005">
    <property type="protein sequence ID" value="KAH8998649.1"/>
    <property type="molecule type" value="Genomic_DNA"/>
</dbReference>
<dbReference type="CDD" id="cd02440">
    <property type="entry name" value="AdoMet_MTases"/>
    <property type="match status" value="1"/>
</dbReference>
<accession>A0AAD4LNR6</accession>
<feature type="domain" description="Methyltransferase" evidence="2">
    <location>
        <begin position="185"/>
        <end position="281"/>
    </location>
</feature>
<sequence>MRASRPHTSSGPHPSEHPPTRPSRRHALPARPSTSSGIPDQTNPQPVLPIVVTSPFAGVSPVPPFADFMPTRRRSANKRKEGAPPSRPHAVAATSARVDLPKKDAHFSTADRAILHELKLGAAARESQFKMKGNKKHHPYTAKEAPYPLNYERPVIDHDVWETMFIKQLSGSHTFHVFDVPPTKVLDLGCGSGYWILECAKQWRNCEFVGLDLVPLHPDLSLLRSSDLGSRITWLQANCLEGLPFPNEEFDFVHIKRLAHGIPEDKWDVLLEEISRVMKPGAAIEMVEEDLFFPGRFLDPPPQRRSPTTPRPSFTTPLPIHNQHNESHHDTNGQWNLSQHGSTSTSTSAFYNPSIYSPSLPSVFGTASMSTLPVSFHDTDTMSSLDIPNHLSSDSSRQESTAPLNPRDHSLLEYIYTEMHAARFINLSPLSQLAHSLPLYFINVRSHAPIMFMFPPPDLARVQWQLSQPIGETSHSDGELRSAQPSRKYADKTGPVTVIGGRHILHQAQQYVLLDESAVAPGTKTARQKATPTMTTSHLPTSPGTPTMSSFPSTSSRVSSEASLFSEERLTSTTTTAYSHAVGEDTNMASWFNTLPNQRLKFDLQNLNLHLSMRIMEILACTEAMWEWVCEHQDTRRQPQMYKGNSQSRPTGDADRFRTELVGMSRAEFDVLATRFELCVLGFSFWGGRIPVAD</sequence>
<feature type="compositionally biased region" description="Low complexity" evidence="1">
    <location>
        <begin position="305"/>
        <end position="319"/>
    </location>
</feature>
<proteinExistence type="predicted"/>
<evidence type="ECO:0000313" key="4">
    <source>
        <dbReference type="Proteomes" id="UP001201163"/>
    </source>
</evidence>
<feature type="region of interest" description="Disordered" evidence="1">
    <location>
        <begin position="385"/>
        <end position="405"/>
    </location>
</feature>
<feature type="region of interest" description="Disordered" evidence="1">
    <location>
        <begin position="471"/>
        <end position="494"/>
    </location>
</feature>
<feature type="compositionally biased region" description="Low complexity" evidence="1">
    <location>
        <begin position="540"/>
        <end position="560"/>
    </location>
</feature>
<dbReference type="InterPro" id="IPR029063">
    <property type="entry name" value="SAM-dependent_MTases_sf"/>
</dbReference>
<feature type="compositionally biased region" description="Polar residues" evidence="1">
    <location>
        <begin position="385"/>
        <end position="403"/>
    </location>
</feature>
<reference evidence="3" key="1">
    <citation type="submission" date="2022-01" db="EMBL/GenBank/DDBJ databases">
        <title>Comparative genomics reveals a dynamic genome evolution in the ectomycorrhizal milk-cap (Lactarius) mushrooms.</title>
        <authorList>
            <consortium name="DOE Joint Genome Institute"/>
            <person name="Lebreton A."/>
            <person name="Tang N."/>
            <person name="Kuo A."/>
            <person name="LaButti K."/>
            <person name="Drula E."/>
            <person name="Barry K."/>
            <person name="Clum A."/>
            <person name="Lipzen A."/>
            <person name="Mousain D."/>
            <person name="Ng V."/>
            <person name="Wang R."/>
            <person name="Wang X."/>
            <person name="Dai Y."/>
            <person name="Henrissat B."/>
            <person name="Grigoriev I.V."/>
            <person name="Guerin-Laguette A."/>
            <person name="Yu F."/>
            <person name="Martin F.M."/>
        </authorList>
    </citation>
    <scope>NUCLEOTIDE SEQUENCE</scope>
    <source>
        <strain evidence="3">QP</strain>
    </source>
</reference>
<feature type="compositionally biased region" description="Polar residues" evidence="1">
    <location>
        <begin position="332"/>
        <end position="343"/>
    </location>
</feature>
<dbReference type="InterPro" id="IPR041698">
    <property type="entry name" value="Methyltransf_25"/>
</dbReference>
<feature type="region of interest" description="Disordered" evidence="1">
    <location>
        <begin position="523"/>
        <end position="570"/>
    </location>
</feature>
<dbReference type="PANTHER" id="PTHR43591">
    <property type="entry name" value="METHYLTRANSFERASE"/>
    <property type="match status" value="1"/>
</dbReference>
<evidence type="ECO:0000256" key="1">
    <source>
        <dbReference type="SAM" id="MobiDB-lite"/>
    </source>
</evidence>
<feature type="region of interest" description="Disordered" evidence="1">
    <location>
        <begin position="61"/>
        <end position="94"/>
    </location>
</feature>
<evidence type="ECO:0000259" key="2">
    <source>
        <dbReference type="Pfam" id="PF13649"/>
    </source>
</evidence>
<dbReference type="Gene3D" id="3.40.50.150">
    <property type="entry name" value="Vaccinia Virus protein VP39"/>
    <property type="match status" value="1"/>
</dbReference>
<protein>
    <recommendedName>
        <fullName evidence="2">Methyltransferase domain-containing protein</fullName>
    </recommendedName>
</protein>
<dbReference type="AlphaFoldDB" id="A0AAD4LNR6"/>
<feature type="compositionally biased region" description="Polar residues" evidence="1">
    <location>
        <begin position="32"/>
        <end position="45"/>
    </location>
</feature>
<dbReference type="Proteomes" id="UP001201163">
    <property type="component" value="Unassembled WGS sequence"/>
</dbReference>